<comment type="caution">
    <text evidence="1">The sequence shown here is derived from an EMBL/GenBank/DDBJ whole genome shotgun (WGS) entry which is preliminary data.</text>
</comment>
<evidence type="ECO:0000313" key="2">
    <source>
        <dbReference type="Proteomes" id="UP001595914"/>
    </source>
</evidence>
<gene>
    <name evidence="1" type="ORF">ACFO6S_19600</name>
</gene>
<proteinExistence type="predicted"/>
<protein>
    <submittedName>
        <fullName evidence="1">Uncharacterized protein</fullName>
    </submittedName>
</protein>
<reference evidence="2" key="1">
    <citation type="journal article" date="2019" name="Int. J. Syst. Evol. Microbiol.">
        <title>The Global Catalogue of Microorganisms (GCM) 10K type strain sequencing project: providing services to taxonomists for standard genome sequencing and annotation.</title>
        <authorList>
            <consortium name="The Broad Institute Genomics Platform"/>
            <consortium name="The Broad Institute Genome Sequencing Center for Infectious Disease"/>
            <person name="Wu L."/>
            <person name="Ma J."/>
        </authorList>
    </citation>
    <scope>NUCLEOTIDE SEQUENCE [LARGE SCALE GENOMIC DNA]</scope>
    <source>
        <strain evidence="2">CCUG 54520</strain>
    </source>
</reference>
<evidence type="ECO:0000313" key="1">
    <source>
        <dbReference type="EMBL" id="MFC4605912.1"/>
    </source>
</evidence>
<accession>A0ABV9FWB8</accession>
<keyword evidence="2" id="KW-1185">Reference proteome</keyword>
<name>A0ABV9FWB8_9NOCA</name>
<sequence>MGDSLKARVRDKLLRQIAEDGDYPSDGAEDDDPRLLSLDGDLAVLDGARDGDPVIEELAAKYWVP</sequence>
<dbReference type="EMBL" id="JBHSFO010000015">
    <property type="protein sequence ID" value="MFC4605912.1"/>
    <property type="molecule type" value="Genomic_DNA"/>
</dbReference>
<organism evidence="1 2">
    <name type="scientific">Rhodococcus kronopolitis</name>
    <dbReference type="NCBI Taxonomy" id="1460226"/>
    <lineage>
        <taxon>Bacteria</taxon>
        <taxon>Bacillati</taxon>
        <taxon>Actinomycetota</taxon>
        <taxon>Actinomycetes</taxon>
        <taxon>Mycobacteriales</taxon>
        <taxon>Nocardiaceae</taxon>
        <taxon>Rhodococcus</taxon>
    </lineage>
</organism>
<dbReference type="RefSeq" id="WP_378419657.1">
    <property type="nucleotide sequence ID" value="NZ_JBHSFO010000015.1"/>
</dbReference>
<dbReference type="Proteomes" id="UP001595914">
    <property type="component" value="Unassembled WGS sequence"/>
</dbReference>